<dbReference type="EMBL" id="PYGE01000020">
    <property type="protein sequence ID" value="PSK98271.1"/>
    <property type="molecule type" value="Genomic_DNA"/>
</dbReference>
<dbReference type="InterPro" id="IPR043129">
    <property type="entry name" value="ATPase_NBD"/>
</dbReference>
<dbReference type="InterPro" id="IPR000600">
    <property type="entry name" value="ROK"/>
</dbReference>
<evidence type="ECO:0000256" key="1">
    <source>
        <dbReference type="ARBA" id="ARBA00006479"/>
    </source>
</evidence>
<keyword evidence="3" id="KW-1185">Reference proteome</keyword>
<dbReference type="AlphaFoldDB" id="A0A2P8DM45"/>
<name>A0A2P8DM45_9ACTN</name>
<accession>A0A2P8DM45</accession>
<dbReference type="GO" id="GO:0016301">
    <property type="term" value="F:kinase activity"/>
    <property type="evidence" value="ECO:0007669"/>
    <property type="project" value="UniProtKB-KW"/>
</dbReference>
<dbReference type="SUPFAM" id="SSF53067">
    <property type="entry name" value="Actin-like ATPase domain"/>
    <property type="match status" value="1"/>
</dbReference>
<sequence length="299" mass="29977">MSEVIAVDVGGTSIKSGVVDRAGRLSREHRAETPPTGADGAAVLDAVVGVVEKLRGPHPPAAVGVVVPGVVDENAGVAVMSENLAWHDVPVGAVLAERLGCPVAVGHDVRAGGLAEQRVGACRGVANAAFVPVGTGIAAALVVDGVLCRGDGYAGEVGHIDVGHDLPCACGGQGCLEAIASAAAVTRRYAQRTGAGVSGSRDVADRVRLGDAVAVEVWDEALDALARGLASLVGLVAPEVIAIGGGLGESGELVIEPLERRLRSRLTFHRVPRLVPAQLGDGAGCVGAGLLARDLAGER</sequence>
<organism evidence="2 3">
    <name type="scientific">Haloactinopolyspora alba</name>
    <dbReference type="NCBI Taxonomy" id="648780"/>
    <lineage>
        <taxon>Bacteria</taxon>
        <taxon>Bacillati</taxon>
        <taxon>Actinomycetota</taxon>
        <taxon>Actinomycetes</taxon>
        <taxon>Jiangellales</taxon>
        <taxon>Jiangellaceae</taxon>
        <taxon>Haloactinopolyspora</taxon>
    </lineage>
</organism>
<comment type="caution">
    <text evidence="2">The sequence shown here is derived from an EMBL/GenBank/DDBJ whole genome shotgun (WGS) entry which is preliminary data.</text>
</comment>
<dbReference type="PANTHER" id="PTHR18964:SF149">
    <property type="entry name" value="BIFUNCTIONAL UDP-N-ACETYLGLUCOSAMINE 2-EPIMERASE_N-ACETYLMANNOSAMINE KINASE"/>
    <property type="match status" value="1"/>
</dbReference>
<reference evidence="2 3" key="1">
    <citation type="submission" date="2018-03" db="EMBL/GenBank/DDBJ databases">
        <title>Genomic Encyclopedia of Archaeal and Bacterial Type Strains, Phase II (KMG-II): from individual species to whole genera.</title>
        <authorList>
            <person name="Goeker M."/>
        </authorList>
    </citation>
    <scope>NUCLEOTIDE SEQUENCE [LARGE SCALE GENOMIC DNA]</scope>
    <source>
        <strain evidence="2 3">DSM 45211</strain>
    </source>
</reference>
<dbReference type="RefSeq" id="WP_106539240.1">
    <property type="nucleotide sequence ID" value="NZ_PYGE01000020.1"/>
</dbReference>
<dbReference type="PANTHER" id="PTHR18964">
    <property type="entry name" value="ROK (REPRESSOR, ORF, KINASE) FAMILY"/>
    <property type="match status" value="1"/>
</dbReference>
<evidence type="ECO:0000313" key="3">
    <source>
        <dbReference type="Proteomes" id="UP000243528"/>
    </source>
</evidence>
<keyword evidence="2" id="KW-0418">Kinase</keyword>
<keyword evidence="2" id="KW-0808">Transferase</keyword>
<dbReference type="OrthoDB" id="9810372at2"/>
<dbReference type="Proteomes" id="UP000243528">
    <property type="component" value="Unassembled WGS sequence"/>
</dbReference>
<dbReference type="Pfam" id="PF00480">
    <property type="entry name" value="ROK"/>
    <property type="match status" value="1"/>
</dbReference>
<dbReference type="Gene3D" id="3.30.420.40">
    <property type="match status" value="2"/>
</dbReference>
<comment type="similarity">
    <text evidence="1">Belongs to the ROK (NagC/XylR) family.</text>
</comment>
<proteinExistence type="inferred from homology"/>
<protein>
    <submittedName>
        <fullName evidence="2">Glucokinase</fullName>
    </submittedName>
</protein>
<gene>
    <name evidence="2" type="ORF">CLV30_12057</name>
</gene>
<evidence type="ECO:0000313" key="2">
    <source>
        <dbReference type="EMBL" id="PSK98271.1"/>
    </source>
</evidence>